<dbReference type="EMBL" id="GEBF01006816">
    <property type="protein sequence ID" value="JAN96816.1"/>
    <property type="molecule type" value="Transcribed_RNA"/>
</dbReference>
<evidence type="ECO:0000313" key="2">
    <source>
        <dbReference type="EMBL" id="JAN96816.1"/>
    </source>
</evidence>
<evidence type="ECO:0000256" key="1">
    <source>
        <dbReference type="SAM" id="MobiDB-lite"/>
    </source>
</evidence>
<proteinExistence type="predicted"/>
<dbReference type="AlphaFoldDB" id="A0A0P6IYK2"/>
<sequence length="134" mass="14263">MGRAGAGTESAPPNGRTQGRTCGYAARLSSRRHDHPGSLLHLREDRRQQVGGLFGTAAGRVHRGGRPGCTRSETLLLSPHAAGTRGSDREAAQLCTLGEVTTGEDSCLLTMVDTYPAEFKLRPQGARSNTRPQP</sequence>
<keyword evidence="2" id="KW-0804">Transcription</keyword>
<organism evidence="2">
    <name type="scientific">Heterocephalus glaber</name>
    <name type="common">Naked mole rat</name>
    <dbReference type="NCBI Taxonomy" id="10181"/>
    <lineage>
        <taxon>Eukaryota</taxon>
        <taxon>Metazoa</taxon>
        <taxon>Chordata</taxon>
        <taxon>Craniata</taxon>
        <taxon>Vertebrata</taxon>
        <taxon>Euteleostomi</taxon>
        <taxon>Mammalia</taxon>
        <taxon>Eutheria</taxon>
        <taxon>Euarchontoglires</taxon>
        <taxon>Glires</taxon>
        <taxon>Rodentia</taxon>
        <taxon>Hystricomorpha</taxon>
        <taxon>Bathyergidae</taxon>
        <taxon>Heterocephalus</taxon>
    </lineage>
</organism>
<accession>A0A0P6IYK2</accession>
<reference evidence="2" key="1">
    <citation type="submission" date="2015-10" db="EMBL/GenBank/DDBJ databases">
        <title>FRAMA: From RNA-seq data to annotated mRNA assemblies.</title>
        <authorList>
            <person name="Bens M."/>
            <person name="Sahm A."/>
            <person name="Jahn N."/>
            <person name="Morhart M."/>
            <person name="Holtze S."/>
            <person name="Hildebrandt T.B."/>
            <person name="Platzer M."/>
            <person name="Szafranski K."/>
        </authorList>
    </citation>
    <scope>NUCLEOTIDE SEQUENCE</scope>
    <source>
        <tissue evidence="2">Kidney</tissue>
    </source>
</reference>
<feature type="region of interest" description="Disordered" evidence="1">
    <location>
        <begin position="1"/>
        <end position="22"/>
    </location>
</feature>
<keyword evidence="2" id="KW-0240">DNA-directed RNA polymerase</keyword>
<protein>
    <submittedName>
        <fullName evidence="2">DNA-directed RNA polymerases I, II, and III subunit RPABC5</fullName>
    </submittedName>
</protein>
<name>A0A0P6IYK2_HETGA</name>
<gene>
    <name evidence="2" type="primary">POLR2L</name>
</gene>
<dbReference type="GO" id="GO:0000428">
    <property type="term" value="C:DNA-directed RNA polymerase complex"/>
    <property type="evidence" value="ECO:0007669"/>
    <property type="project" value="UniProtKB-KW"/>
</dbReference>